<dbReference type="AlphaFoldDB" id="A0A512NCP4"/>
<reference evidence="1 2" key="1">
    <citation type="submission" date="2019-07" db="EMBL/GenBank/DDBJ databases">
        <title>Whole genome shotgun sequence of Reyranella soli NBRC 108950.</title>
        <authorList>
            <person name="Hosoyama A."/>
            <person name="Uohara A."/>
            <person name="Ohji S."/>
            <person name="Ichikawa N."/>
        </authorList>
    </citation>
    <scope>NUCLEOTIDE SEQUENCE [LARGE SCALE GENOMIC DNA]</scope>
    <source>
        <strain evidence="1 2">NBRC 108950</strain>
    </source>
</reference>
<dbReference type="InterPro" id="IPR035198">
    <property type="entry name" value="SU10_MCP"/>
</dbReference>
<keyword evidence="2" id="KW-1185">Reference proteome</keyword>
<dbReference type="Proteomes" id="UP000321058">
    <property type="component" value="Unassembled WGS sequence"/>
</dbReference>
<gene>
    <name evidence="1" type="ORF">RSO01_38940</name>
</gene>
<protein>
    <recommendedName>
        <fullName evidence="3">Head protein</fullName>
    </recommendedName>
</protein>
<proteinExistence type="predicted"/>
<evidence type="ECO:0000313" key="2">
    <source>
        <dbReference type="Proteomes" id="UP000321058"/>
    </source>
</evidence>
<accession>A0A512NCP4</accession>
<name>A0A512NCP4_9HYPH</name>
<organism evidence="1 2">
    <name type="scientific">Reyranella soli</name>
    <dbReference type="NCBI Taxonomy" id="1230389"/>
    <lineage>
        <taxon>Bacteria</taxon>
        <taxon>Pseudomonadati</taxon>
        <taxon>Pseudomonadota</taxon>
        <taxon>Alphaproteobacteria</taxon>
        <taxon>Hyphomicrobiales</taxon>
        <taxon>Reyranellaceae</taxon>
        <taxon>Reyranella</taxon>
    </lineage>
</organism>
<dbReference type="EMBL" id="BKAJ01000069">
    <property type="protein sequence ID" value="GEP56728.1"/>
    <property type="molecule type" value="Genomic_DNA"/>
</dbReference>
<dbReference type="OrthoDB" id="7064574at2"/>
<evidence type="ECO:0000313" key="1">
    <source>
        <dbReference type="EMBL" id="GEP56728.1"/>
    </source>
</evidence>
<dbReference type="RefSeq" id="WP_147150948.1">
    <property type="nucleotide sequence ID" value="NZ_BKAJ01000069.1"/>
</dbReference>
<sequence>MPAPTNTFITNSAVGNRESLHNIITILNKDETPFISTIGSGDADATYEEWQLDALGNADTNNSNLEGDDTTAAAIAPTARVGNRTQILKKPFTISNTQEAVKKAGRDSEISYQTALAGRRAKMDLEAIACQNQASIAQSGAVTRKLGGFESWITTNVSRGAGGASGGFSAGNTVAPTDGTQRASTETLLKTVIRAAWTAGGKPTILLMGATQKQAFSAFTGIATQYQEPKGKAATVIGAVDRYVSDFGTFNAMASRFVRGREIEVIDPSLWRLLWLRKWKKEELAKTGDARKFHIIGEVTLESRNEAGNGIVADLT</sequence>
<dbReference type="Pfam" id="PF17236">
    <property type="entry name" value="SU10_MCP"/>
    <property type="match status" value="1"/>
</dbReference>
<evidence type="ECO:0008006" key="3">
    <source>
        <dbReference type="Google" id="ProtNLM"/>
    </source>
</evidence>
<comment type="caution">
    <text evidence="1">The sequence shown here is derived from an EMBL/GenBank/DDBJ whole genome shotgun (WGS) entry which is preliminary data.</text>
</comment>